<dbReference type="InterPro" id="IPR027417">
    <property type="entry name" value="P-loop_NTPase"/>
</dbReference>
<evidence type="ECO:0000256" key="4">
    <source>
        <dbReference type="ARBA" id="ARBA00022741"/>
    </source>
</evidence>
<comment type="caution">
    <text evidence="11">The sequence shown here is derived from an EMBL/GenBank/DDBJ whole genome shotgun (WGS) entry which is preliminary data.</text>
</comment>
<evidence type="ECO:0000256" key="5">
    <source>
        <dbReference type="ARBA" id="ARBA00022840"/>
    </source>
</evidence>
<evidence type="ECO:0000313" key="11">
    <source>
        <dbReference type="EMBL" id="KFE70062.1"/>
    </source>
</evidence>
<feature type="binding site" evidence="9">
    <location>
        <begin position="110"/>
        <end position="117"/>
    </location>
    <ligand>
        <name>ATP</name>
        <dbReference type="ChEBI" id="CHEBI:30616"/>
    </ligand>
</feature>
<evidence type="ECO:0000256" key="6">
    <source>
        <dbReference type="ARBA" id="ARBA00023004"/>
    </source>
</evidence>
<evidence type="ECO:0000256" key="3">
    <source>
        <dbReference type="ARBA" id="ARBA00022723"/>
    </source>
</evidence>
<keyword evidence="12" id="KW-1185">Reference proteome</keyword>
<dbReference type="GO" id="GO:0016226">
    <property type="term" value="P:iron-sulfur cluster assembly"/>
    <property type="evidence" value="ECO:0007669"/>
    <property type="project" value="InterPro"/>
</dbReference>
<dbReference type="CDD" id="cd02037">
    <property type="entry name" value="Mrp_NBP35"/>
    <property type="match status" value="1"/>
</dbReference>
<dbReference type="PROSITE" id="PS01215">
    <property type="entry name" value="MRP"/>
    <property type="match status" value="1"/>
</dbReference>
<evidence type="ECO:0000259" key="10">
    <source>
        <dbReference type="Pfam" id="PF01883"/>
    </source>
</evidence>
<evidence type="ECO:0000256" key="2">
    <source>
        <dbReference type="ARBA" id="ARBA00008205"/>
    </source>
</evidence>
<protein>
    <recommendedName>
        <fullName evidence="9">Iron-sulfur cluster carrier protein</fullName>
    </recommendedName>
</protein>
<comment type="similarity">
    <text evidence="8 9">Belongs to the Mrp/NBP35 ATP-binding proteins family.</text>
</comment>
<keyword evidence="3 9" id="KW-0479">Metal-binding</keyword>
<gene>
    <name evidence="11" type="ORF">DB31_5104</name>
</gene>
<dbReference type="OrthoDB" id="9809679at2"/>
<dbReference type="NCBIfam" id="NF008669">
    <property type="entry name" value="PRK11670.1"/>
    <property type="match status" value="1"/>
</dbReference>
<dbReference type="GO" id="GO:0140663">
    <property type="term" value="F:ATP-dependent FeS chaperone activity"/>
    <property type="evidence" value="ECO:0007669"/>
    <property type="project" value="InterPro"/>
</dbReference>
<dbReference type="EMBL" id="JMCB01000003">
    <property type="protein sequence ID" value="KFE70062.1"/>
    <property type="molecule type" value="Genomic_DNA"/>
</dbReference>
<name>A0A085WQU9_9BACT</name>
<dbReference type="GO" id="GO:0046872">
    <property type="term" value="F:metal ion binding"/>
    <property type="evidence" value="ECO:0007669"/>
    <property type="project" value="UniProtKB-KW"/>
</dbReference>
<reference evidence="11 12" key="1">
    <citation type="submission" date="2014-04" db="EMBL/GenBank/DDBJ databases">
        <title>Genome assembly of Hyalangium minutum DSM 14724.</title>
        <authorList>
            <person name="Sharma G."/>
            <person name="Subramanian S."/>
        </authorList>
    </citation>
    <scope>NUCLEOTIDE SEQUENCE [LARGE SCALE GENOMIC DNA]</scope>
    <source>
        <strain evidence="11 12">DSM 14724</strain>
    </source>
</reference>
<dbReference type="Gene3D" id="3.40.50.300">
    <property type="entry name" value="P-loop containing nucleotide triphosphate hydrolases"/>
    <property type="match status" value="1"/>
</dbReference>
<dbReference type="SUPFAM" id="SSF52540">
    <property type="entry name" value="P-loop containing nucleoside triphosphate hydrolases"/>
    <property type="match status" value="1"/>
</dbReference>
<comment type="subunit">
    <text evidence="9">Homodimer.</text>
</comment>
<evidence type="ECO:0000256" key="1">
    <source>
        <dbReference type="ARBA" id="ARBA00007352"/>
    </source>
</evidence>
<dbReference type="AlphaFoldDB" id="A0A085WQU9"/>
<dbReference type="GO" id="GO:0005524">
    <property type="term" value="F:ATP binding"/>
    <property type="evidence" value="ECO:0007669"/>
    <property type="project" value="UniProtKB-UniRule"/>
</dbReference>
<comment type="function">
    <text evidence="9">Binds and transfers iron-sulfur (Fe-S) clusters to target apoproteins. Can hydrolyze ATP.</text>
</comment>
<evidence type="ECO:0000256" key="7">
    <source>
        <dbReference type="ARBA" id="ARBA00023014"/>
    </source>
</evidence>
<dbReference type="GO" id="GO:0051539">
    <property type="term" value="F:4 iron, 4 sulfur cluster binding"/>
    <property type="evidence" value="ECO:0007669"/>
    <property type="project" value="TreeGrafter"/>
</dbReference>
<dbReference type="InterPro" id="IPR034904">
    <property type="entry name" value="FSCA_dom_sf"/>
</dbReference>
<dbReference type="Pfam" id="PF01883">
    <property type="entry name" value="FeS_assembly_P"/>
    <property type="match status" value="1"/>
</dbReference>
<organism evidence="11 12">
    <name type="scientific">Hyalangium minutum</name>
    <dbReference type="NCBI Taxonomy" id="394096"/>
    <lineage>
        <taxon>Bacteria</taxon>
        <taxon>Pseudomonadati</taxon>
        <taxon>Myxococcota</taxon>
        <taxon>Myxococcia</taxon>
        <taxon>Myxococcales</taxon>
        <taxon>Cystobacterineae</taxon>
        <taxon>Archangiaceae</taxon>
        <taxon>Hyalangium</taxon>
    </lineage>
</organism>
<keyword evidence="5 9" id="KW-0067">ATP-binding</keyword>
<dbReference type="HAMAP" id="MF_02040">
    <property type="entry name" value="Mrp_NBP35"/>
    <property type="match status" value="1"/>
</dbReference>
<comment type="similarity">
    <text evidence="2">In the C-terminal section; belongs to the Mrp/NBP35 ATP-binding proteins family.</text>
</comment>
<keyword evidence="7 9" id="KW-0411">Iron-sulfur</keyword>
<dbReference type="PANTHER" id="PTHR42961:SF2">
    <property type="entry name" value="IRON-SULFUR PROTEIN NUBPL"/>
    <property type="match status" value="1"/>
</dbReference>
<accession>A0A085WQU9</accession>
<proteinExistence type="inferred from homology"/>
<dbReference type="SUPFAM" id="SSF117916">
    <property type="entry name" value="Fe-S cluster assembly (FSCA) domain-like"/>
    <property type="match status" value="1"/>
</dbReference>
<dbReference type="Pfam" id="PF10609">
    <property type="entry name" value="ParA"/>
    <property type="match status" value="1"/>
</dbReference>
<keyword evidence="4 9" id="KW-0547">Nucleotide-binding</keyword>
<dbReference type="InterPro" id="IPR000808">
    <property type="entry name" value="Mrp-like_CS"/>
</dbReference>
<keyword evidence="6 9" id="KW-0408">Iron</keyword>
<keyword evidence="9" id="KW-0378">Hydrolase</keyword>
<dbReference type="PANTHER" id="PTHR42961">
    <property type="entry name" value="IRON-SULFUR PROTEIN NUBPL"/>
    <property type="match status" value="1"/>
</dbReference>
<dbReference type="Proteomes" id="UP000028725">
    <property type="component" value="Unassembled WGS sequence"/>
</dbReference>
<comment type="similarity">
    <text evidence="1">In the N-terminal section; belongs to the MIP18 family.</text>
</comment>
<evidence type="ECO:0000256" key="9">
    <source>
        <dbReference type="HAMAP-Rule" id="MF_02040"/>
    </source>
</evidence>
<evidence type="ECO:0000256" key="8">
    <source>
        <dbReference type="ARBA" id="ARBA00024036"/>
    </source>
</evidence>
<sequence length="363" mass="38139">MSVSERDILAAMSKVMDPELHVDLVKAGMVKDIRLNGDAVKLKIELTTPACPMKGKIQADAEAALKAVPGLKSFDIEWGAQVRATGGAGPGQQGQALLPGVKNIVLVGAGKGGVGKSTVAVNLAVSLAKHGAKVGLLDADFYGPSIPLMTGITERPVSPDGKTLNPMIKHGLKVMSIGFLVESDQALIWRGPMLHGALMQLVRDVNWGELDYLILDLPPGTGDVALSLSQSVRAAGAVLVTTPQDVALADVVRAKQMFDKVHIPVLGIVENMSQFVCPNCSHTTHIFNKGGGRKAAEMFNISFLGEVPLDLKVRESGDAGVPVVAGAPESLEAKAFMEIARNVAGRVSAESARAIRLPVMQAR</sequence>
<dbReference type="FunFam" id="3.40.50.300:FF:000418">
    <property type="entry name" value="Iron-sulfur cluster carrier protein"/>
    <property type="match status" value="1"/>
</dbReference>
<dbReference type="PATRIC" id="fig|394096.3.peg.1586"/>
<dbReference type="InterPro" id="IPR002744">
    <property type="entry name" value="MIP18-like"/>
</dbReference>
<dbReference type="InterPro" id="IPR033756">
    <property type="entry name" value="YlxH/NBP35"/>
</dbReference>
<dbReference type="RefSeq" id="WP_044184654.1">
    <property type="nucleotide sequence ID" value="NZ_JMCB01000003.1"/>
</dbReference>
<dbReference type="InterPro" id="IPR019591">
    <property type="entry name" value="Mrp/NBP35_ATP-bd"/>
</dbReference>
<feature type="domain" description="MIP18 family-like" evidence="10">
    <location>
        <begin position="6"/>
        <end position="74"/>
    </location>
</feature>
<dbReference type="InterPro" id="IPR044304">
    <property type="entry name" value="NUBPL-like"/>
</dbReference>
<evidence type="ECO:0000313" key="12">
    <source>
        <dbReference type="Proteomes" id="UP000028725"/>
    </source>
</evidence>
<dbReference type="GO" id="GO:0016887">
    <property type="term" value="F:ATP hydrolysis activity"/>
    <property type="evidence" value="ECO:0007669"/>
    <property type="project" value="UniProtKB-UniRule"/>
</dbReference>
<dbReference type="Gene3D" id="3.30.300.130">
    <property type="entry name" value="Fe-S cluster assembly (FSCA)"/>
    <property type="match status" value="1"/>
</dbReference>
<dbReference type="STRING" id="394096.DB31_5104"/>